<protein>
    <submittedName>
        <fullName evidence="1">Uncharacterized protein</fullName>
    </submittedName>
</protein>
<dbReference type="EMBL" id="JADCTT010000012">
    <property type="protein sequence ID" value="KAF9745894.1"/>
    <property type="molecule type" value="Genomic_DNA"/>
</dbReference>
<dbReference type="AlphaFoldDB" id="A0A8H7K3H7"/>
<dbReference type="PANTHER" id="PTHR34883">
    <property type="entry name" value="SERINE-RICH PROTEIN, PUTATIVE-RELATED-RELATED"/>
    <property type="match status" value="1"/>
</dbReference>
<dbReference type="InterPro" id="IPR008972">
    <property type="entry name" value="Cupredoxin"/>
</dbReference>
<name>A0A8H7K3H7_BIOOC</name>
<dbReference type="Gene3D" id="2.60.40.420">
    <property type="entry name" value="Cupredoxins - blue copper proteins"/>
    <property type="match status" value="1"/>
</dbReference>
<reference evidence="1" key="1">
    <citation type="submission" date="2020-10" db="EMBL/GenBank/DDBJ databases">
        <title>High-Quality Genome Resource of Clonostachys rosea strain S41 by Oxford Nanopore Long-Read Sequencing.</title>
        <authorList>
            <person name="Wang H."/>
        </authorList>
    </citation>
    <scope>NUCLEOTIDE SEQUENCE</scope>
    <source>
        <strain evidence="1">S41</strain>
    </source>
</reference>
<sequence>MIEPREVIAELGDYIEWQFWSGTHQISRGDFDHPCSPYEDFHMDRQGFSSGEKVVETPGQDPLIFRLQVNESEPMFFYSGSNDDCSKHKMVVVINPAEGKNLRLWNHRAWNFTVQAREESRDDESSGVLYSRSCGDGDFILGAGQVVGIALGAPQPFSSRDYWASSAIGTQSRGR</sequence>
<dbReference type="InterPro" id="IPR052953">
    <property type="entry name" value="Ser-rich/MCO-related"/>
</dbReference>
<organism evidence="1 2">
    <name type="scientific">Bionectria ochroleuca</name>
    <name type="common">Gliocladium roseum</name>
    <dbReference type="NCBI Taxonomy" id="29856"/>
    <lineage>
        <taxon>Eukaryota</taxon>
        <taxon>Fungi</taxon>
        <taxon>Dikarya</taxon>
        <taxon>Ascomycota</taxon>
        <taxon>Pezizomycotina</taxon>
        <taxon>Sordariomycetes</taxon>
        <taxon>Hypocreomycetidae</taxon>
        <taxon>Hypocreales</taxon>
        <taxon>Bionectriaceae</taxon>
        <taxon>Clonostachys</taxon>
    </lineage>
</organism>
<proteinExistence type="predicted"/>
<gene>
    <name evidence="1" type="ORF">IM811_004195</name>
</gene>
<dbReference type="Proteomes" id="UP000616885">
    <property type="component" value="Unassembled WGS sequence"/>
</dbReference>
<evidence type="ECO:0000313" key="1">
    <source>
        <dbReference type="EMBL" id="KAF9745894.1"/>
    </source>
</evidence>
<accession>A0A8H7K3H7</accession>
<comment type="caution">
    <text evidence="1">The sequence shown here is derived from an EMBL/GenBank/DDBJ whole genome shotgun (WGS) entry which is preliminary data.</text>
</comment>
<dbReference type="PANTHER" id="PTHR34883:SF8">
    <property type="entry name" value="EXTRACELLULAR SERINE-RICH PROTEIN (AFU_ORTHOLOGUE AFUA_6G00670)"/>
    <property type="match status" value="1"/>
</dbReference>
<evidence type="ECO:0000313" key="2">
    <source>
        <dbReference type="Proteomes" id="UP000616885"/>
    </source>
</evidence>